<name>A0A4R7HXH1_9ACTN</name>
<dbReference type="CDD" id="cd06170">
    <property type="entry name" value="LuxR_C_like"/>
    <property type="match status" value="1"/>
</dbReference>
<evidence type="ECO:0000256" key="3">
    <source>
        <dbReference type="ARBA" id="ARBA00023163"/>
    </source>
</evidence>
<dbReference type="InterPro" id="IPR011990">
    <property type="entry name" value="TPR-like_helical_dom_sf"/>
</dbReference>
<dbReference type="Gene3D" id="3.40.50.300">
    <property type="entry name" value="P-loop containing nucleotide triphosphate hydrolases"/>
    <property type="match status" value="1"/>
</dbReference>
<gene>
    <name evidence="6" type="ORF">BDK89_1472</name>
</gene>
<comment type="caution">
    <text evidence="6">The sequence shown here is derived from an EMBL/GenBank/DDBJ whole genome shotgun (WGS) entry which is preliminary data.</text>
</comment>
<evidence type="ECO:0000256" key="4">
    <source>
        <dbReference type="SAM" id="MobiDB-lite"/>
    </source>
</evidence>
<dbReference type="InterPro" id="IPR000792">
    <property type="entry name" value="Tscrpt_reg_LuxR_C"/>
</dbReference>
<accession>A0A4R7HXH1</accession>
<dbReference type="Proteomes" id="UP000294558">
    <property type="component" value="Unassembled WGS sequence"/>
</dbReference>
<sequence length="725" mass="78974">MRVGTSTAGSAVRDRGRFAPPQPLAGEIERHRLDTVYEEARGRVLVLAAPTGYGKSTLAARWTRSDRRSVRWLDLEPVDDDPVALMRSIGAALDGLDGLGESPLDDGLLHESFDVMLDAIDEPFVLVIDDVDHLRSPAAAAVVQRVARAIGGESTLLLAGRDLEEGLATALRLAPGTIELASDRLAFSDAETTALMNARLPATDVGSFATTISRYEGWPAGLALAIANRGGATFDSPAGSDEPVVSVWLEQLDPDDRALLAELACLGRFHPDMCGDVLGRTGCRSDLRRLRRRQFVVDALDERGEWFRLHHLVADWLSRELRSEQPERWAELHRLAADWWEREGDVDLVFEFAHTMGDVDRCVGIIAEHGGSFVADGRHRTVQRWFETLGDDAVRARPELCATAAVIETQLGDFPSALRWTRALAHTNGRTRLPDDLRLQTDVLSAAFELQPTTELRPPLEAAVRELPGGAWRSFGCWALGAFRYLHGDTAEALAILDDGAFEAQVAGVHRLQANNAGMKATIEFLEGSPTASTNAVAAYRRLERSVPDITPPSANLVSMVALDEARSGRRDGATAMIDRCLHLLDGFGPVSAWYQAYTLVILATASLHIGDAKAARRHLDRAETLLRPEDTPHGLTPHVDDLRTRVTAAEQLGLDPAWTLTTAELNVLQYLPTNLSLGDIASELFVSRNTVKSHTASIYRKLGTTSRAETVDAARAAGMLSPLP</sequence>
<dbReference type="Gene3D" id="1.10.10.10">
    <property type="entry name" value="Winged helix-like DNA-binding domain superfamily/Winged helix DNA-binding domain"/>
    <property type="match status" value="1"/>
</dbReference>
<dbReference type="GO" id="GO:0006355">
    <property type="term" value="P:regulation of DNA-templated transcription"/>
    <property type="evidence" value="ECO:0007669"/>
    <property type="project" value="InterPro"/>
</dbReference>
<dbReference type="AlphaFoldDB" id="A0A4R7HXH1"/>
<dbReference type="PRINTS" id="PR00038">
    <property type="entry name" value="HTHLUXR"/>
</dbReference>
<keyword evidence="1" id="KW-0805">Transcription regulation</keyword>
<evidence type="ECO:0000256" key="1">
    <source>
        <dbReference type="ARBA" id="ARBA00023015"/>
    </source>
</evidence>
<dbReference type="SMART" id="SM00421">
    <property type="entry name" value="HTH_LUXR"/>
    <property type="match status" value="1"/>
</dbReference>
<dbReference type="InterPro" id="IPR016032">
    <property type="entry name" value="Sig_transdc_resp-reg_C-effctor"/>
</dbReference>
<dbReference type="SUPFAM" id="SSF46894">
    <property type="entry name" value="C-terminal effector domain of the bipartite response regulators"/>
    <property type="match status" value="1"/>
</dbReference>
<evidence type="ECO:0000313" key="6">
    <source>
        <dbReference type="EMBL" id="TDT15892.1"/>
    </source>
</evidence>
<evidence type="ECO:0000313" key="7">
    <source>
        <dbReference type="Proteomes" id="UP000294558"/>
    </source>
</evidence>
<dbReference type="Gene3D" id="1.25.40.10">
    <property type="entry name" value="Tetratricopeptide repeat domain"/>
    <property type="match status" value="1"/>
</dbReference>
<dbReference type="PROSITE" id="PS50043">
    <property type="entry name" value="HTH_LUXR_2"/>
    <property type="match status" value="1"/>
</dbReference>
<dbReference type="Pfam" id="PF25873">
    <property type="entry name" value="WHD_MalT"/>
    <property type="match status" value="1"/>
</dbReference>
<keyword evidence="2" id="KW-0238">DNA-binding</keyword>
<dbReference type="RefSeq" id="WP_133868306.1">
    <property type="nucleotide sequence ID" value="NZ_SOAU01000001.1"/>
</dbReference>
<reference evidence="6 7" key="1">
    <citation type="submission" date="2019-03" db="EMBL/GenBank/DDBJ databases">
        <title>Sequencing the genomes of 1000 actinobacteria strains.</title>
        <authorList>
            <person name="Klenk H.-P."/>
        </authorList>
    </citation>
    <scope>NUCLEOTIDE SEQUENCE [LARGE SCALE GENOMIC DNA]</scope>
    <source>
        <strain evidence="6 7">DSM 18936</strain>
    </source>
</reference>
<dbReference type="EMBL" id="SOAU01000001">
    <property type="protein sequence ID" value="TDT15892.1"/>
    <property type="molecule type" value="Genomic_DNA"/>
</dbReference>
<keyword evidence="3" id="KW-0804">Transcription</keyword>
<dbReference type="PANTHER" id="PTHR44688:SF16">
    <property type="entry name" value="DNA-BINDING TRANSCRIPTIONAL ACTIVATOR DEVR_DOSR"/>
    <property type="match status" value="1"/>
</dbReference>
<dbReference type="GO" id="GO:0003677">
    <property type="term" value="F:DNA binding"/>
    <property type="evidence" value="ECO:0007669"/>
    <property type="project" value="UniProtKB-KW"/>
</dbReference>
<organism evidence="6 7">
    <name type="scientific">Ilumatobacter fluminis</name>
    <dbReference type="NCBI Taxonomy" id="467091"/>
    <lineage>
        <taxon>Bacteria</taxon>
        <taxon>Bacillati</taxon>
        <taxon>Actinomycetota</taxon>
        <taxon>Acidimicrobiia</taxon>
        <taxon>Acidimicrobiales</taxon>
        <taxon>Ilumatobacteraceae</taxon>
        <taxon>Ilumatobacter</taxon>
    </lineage>
</organism>
<dbReference type="InterPro" id="IPR027417">
    <property type="entry name" value="P-loop_NTPase"/>
</dbReference>
<protein>
    <submittedName>
        <fullName evidence="6">LuxR family maltose regulon positive regulatory protein</fullName>
    </submittedName>
</protein>
<evidence type="ECO:0000259" key="5">
    <source>
        <dbReference type="PROSITE" id="PS50043"/>
    </source>
</evidence>
<evidence type="ECO:0000256" key="2">
    <source>
        <dbReference type="ARBA" id="ARBA00023125"/>
    </source>
</evidence>
<dbReference type="OrthoDB" id="134985at2"/>
<feature type="region of interest" description="Disordered" evidence="4">
    <location>
        <begin position="1"/>
        <end position="25"/>
    </location>
</feature>
<dbReference type="SUPFAM" id="SSF52540">
    <property type="entry name" value="P-loop containing nucleoside triphosphate hydrolases"/>
    <property type="match status" value="1"/>
</dbReference>
<proteinExistence type="predicted"/>
<keyword evidence="7" id="KW-1185">Reference proteome</keyword>
<feature type="domain" description="HTH luxR-type" evidence="5">
    <location>
        <begin position="654"/>
        <end position="719"/>
    </location>
</feature>
<dbReference type="InterPro" id="IPR036388">
    <property type="entry name" value="WH-like_DNA-bd_sf"/>
</dbReference>
<dbReference type="Pfam" id="PF00196">
    <property type="entry name" value="GerE"/>
    <property type="match status" value="1"/>
</dbReference>
<dbReference type="InterPro" id="IPR059106">
    <property type="entry name" value="WHD_MalT"/>
</dbReference>
<dbReference type="PANTHER" id="PTHR44688">
    <property type="entry name" value="DNA-BINDING TRANSCRIPTIONAL ACTIVATOR DEVR_DOSR"/>
    <property type="match status" value="1"/>
</dbReference>